<keyword evidence="13" id="KW-0328">Glycosyltransferase</keyword>
<dbReference type="STRING" id="1160895.CM19_02160"/>
<keyword evidence="13" id="KW-0808">Transferase</keyword>
<proteinExistence type="inferred from homology"/>
<comment type="caution">
    <text evidence="13">The sequence shown here is derived from an EMBL/GenBank/DDBJ whole genome shotgun (WGS) entry which is preliminary data.</text>
</comment>
<keyword evidence="10" id="KW-0963">Cytoplasm</keyword>
<evidence type="ECO:0000256" key="11">
    <source>
        <dbReference type="PIRSR" id="PIRSR000495-1"/>
    </source>
</evidence>
<evidence type="ECO:0000313" key="14">
    <source>
        <dbReference type="Proteomes" id="UP000024332"/>
    </source>
</evidence>
<comment type="subunit">
    <text evidence="2 10">Heterodimer of HisH and HisF.</text>
</comment>
<dbReference type="OrthoDB" id="33401at2157"/>
<dbReference type="UniPathway" id="UPA00031">
    <property type="reaction ID" value="UER00010"/>
</dbReference>
<feature type="active site" evidence="10 11">
    <location>
        <position position="176"/>
    </location>
</feature>
<feature type="active site" description="Nucleophile" evidence="10 11">
    <location>
        <position position="77"/>
    </location>
</feature>
<sequence length="197" mass="22201">MPTALIINYGVGNLFSISSSLRRVGFEVKIKESPEANSDLIVFPGVGSFSAVSNFLLSFSEQLNDMRKSGIKFLGVCLGLQIFFDKGTEGGDTKGLSWFSGTVDKIRANVKLPHIGWDRIYEEKKTELSEGLDGRYAYFVHSYVAYTTESYIMKSYYGIEFPAMVEKDNVVGTQFHPEKSSETGKIFLENLMRWIKR</sequence>
<dbReference type="InterPro" id="IPR017926">
    <property type="entry name" value="GATASE"/>
</dbReference>
<comment type="catalytic activity">
    <reaction evidence="8 10">
        <text>5-[(5-phospho-1-deoxy-D-ribulos-1-ylimino)methylamino]-1-(5-phospho-beta-D-ribosyl)imidazole-4-carboxamide + L-glutamine = D-erythro-1-(imidazol-4-yl)glycerol 3-phosphate + 5-amino-1-(5-phospho-beta-D-ribosyl)imidazole-4-carboxamide + L-glutamate + H(+)</text>
        <dbReference type="Rhea" id="RHEA:24793"/>
        <dbReference type="ChEBI" id="CHEBI:15378"/>
        <dbReference type="ChEBI" id="CHEBI:29985"/>
        <dbReference type="ChEBI" id="CHEBI:58278"/>
        <dbReference type="ChEBI" id="CHEBI:58359"/>
        <dbReference type="ChEBI" id="CHEBI:58475"/>
        <dbReference type="ChEBI" id="CHEBI:58525"/>
        <dbReference type="EC" id="4.3.2.10"/>
    </reaction>
</comment>
<gene>
    <name evidence="10 13" type="primary">hisH</name>
    <name evidence="13" type="ORF">CM19_02160</name>
</gene>
<dbReference type="PANTHER" id="PTHR42701:SF1">
    <property type="entry name" value="IMIDAZOLE GLYCEROL PHOSPHATE SYNTHASE SUBUNIT HISH"/>
    <property type="match status" value="1"/>
</dbReference>
<evidence type="ECO:0000256" key="6">
    <source>
        <dbReference type="ARBA" id="ARBA00023102"/>
    </source>
</evidence>
<evidence type="ECO:0000256" key="9">
    <source>
        <dbReference type="ARBA" id="ARBA00049534"/>
    </source>
</evidence>
<dbReference type="RefSeq" id="WP_048098760.1">
    <property type="nucleotide sequence ID" value="NZ_JFZT01000017.1"/>
</dbReference>
<dbReference type="Pfam" id="PF00117">
    <property type="entry name" value="GATase"/>
    <property type="match status" value="1"/>
</dbReference>
<dbReference type="EC" id="3.5.1.2" evidence="10"/>
<keyword evidence="5 10" id="KW-0315">Glutamine amidotransferase</keyword>
<evidence type="ECO:0000256" key="2">
    <source>
        <dbReference type="ARBA" id="ARBA00011152"/>
    </source>
</evidence>
<dbReference type="Proteomes" id="UP000024332">
    <property type="component" value="Unassembled WGS sequence"/>
</dbReference>
<evidence type="ECO:0000256" key="8">
    <source>
        <dbReference type="ARBA" id="ARBA00047838"/>
    </source>
</evidence>
<reference evidence="13 14" key="1">
    <citation type="submission" date="2014-03" db="EMBL/GenBank/DDBJ databases">
        <title>Draft genome sequence of the novel thermoacidophilic archaea Acidianus copahuensis ALE1 strain, isolated from Copahue volcanic area in Neuquen Argentina.</title>
        <authorList>
            <person name="Urbieta M.S."/>
            <person name="Rascovan N."/>
            <person name="Castro C."/>
            <person name="Revale S."/>
            <person name="Giaveno M.A."/>
            <person name="Vazquez M.P."/>
            <person name="Donati E.R."/>
        </authorList>
    </citation>
    <scope>NUCLEOTIDE SEQUENCE [LARGE SCALE GENOMIC DNA]</scope>
    <source>
        <strain evidence="13 14">ALE1</strain>
    </source>
</reference>
<evidence type="ECO:0000256" key="5">
    <source>
        <dbReference type="ARBA" id="ARBA00022962"/>
    </source>
</evidence>
<keyword evidence="7 10" id="KW-0456">Lyase</keyword>
<dbReference type="EMBL" id="JFZT01000017">
    <property type="protein sequence ID" value="EZQ11032.1"/>
    <property type="molecule type" value="Genomic_DNA"/>
</dbReference>
<dbReference type="CDD" id="cd01748">
    <property type="entry name" value="GATase1_IGP_Synthase"/>
    <property type="match status" value="1"/>
</dbReference>
<feature type="domain" description="Glutamine amidotransferase" evidence="12">
    <location>
        <begin position="5"/>
        <end position="185"/>
    </location>
</feature>
<keyword evidence="6 10" id="KW-0368">Histidine biosynthesis</keyword>
<evidence type="ECO:0000256" key="3">
    <source>
        <dbReference type="ARBA" id="ARBA00022605"/>
    </source>
</evidence>
<dbReference type="Gene3D" id="3.40.50.880">
    <property type="match status" value="1"/>
</dbReference>
<dbReference type="GO" id="GO:0000105">
    <property type="term" value="P:L-histidine biosynthetic process"/>
    <property type="evidence" value="ECO:0007669"/>
    <property type="project" value="UniProtKB-UniRule"/>
</dbReference>
<dbReference type="NCBIfam" id="TIGR01855">
    <property type="entry name" value="IMP_synth_hisH"/>
    <property type="match status" value="1"/>
</dbReference>
<evidence type="ECO:0000256" key="1">
    <source>
        <dbReference type="ARBA" id="ARBA00005091"/>
    </source>
</evidence>
<dbReference type="GO" id="GO:0000107">
    <property type="term" value="F:imidazoleglycerol-phosphate synthase activity"/>
    <property type="evidence" value="ECO:0007669"/>
    <property type="project" value="UniProtKB-UniRule"/>
</dbReference>
<evidence type="ECO:0000256" key="4">
    <source>
        <dbReference type="ARBA" id="ARBA00022801"/>
    </source>
</evidence>
<evidence type="ECO:0000256" key="10">
    <source>
        <dbReference type="HAMAP-Rule" id="MF_00278"/>
    </source>
</evidence>
<dbReference type="InterPro" id="IPR029062">
    <property type="entry name" value="Class_I_gatase-like"/>
</dbReference>
<name>A0A031LRN5_9CREN</name>
<keyword evidence="3 10" id="KW-0028">Amino-acid biosynthesis</keyword>
<dbReference type="GO" id="GO:0005737">
    <property type="term" value="C:cytoplasm"/>
    <property type="evidence" value="ECO:0007669"/>
    <property type="project" value="UniProtKB-SubCell"/>
</dbReference>
<dbReference type="AlphaFoldDB" id="A0A031LRN5"/>
<dbReference type="GO" id="GO:0016829">
    <property type="term" value="F:lyase activity"/>
    <property type="evidence" value="ECO:0007669"/>
    <property type="project" value="UniProtKB-KW"/>
</dbReference>
<protein>
    <recommendedName>
        <fullName evidence="10">Imidazole glycerol phosphate synthase subunit HisH</fullName>
        <ecNumber evidence="10">4.3.2.10</ecNumber>
    </recommendedName>
    <alternativeName>
        <fullName evidence="10">IGP synthase glutaminase subunit</fullName>
        <ecNumber evidence="10">3.5.1.2</ecNumber>
    </alternativeName>
    <alternativeName>
        <fullName evidence="10">IGP synthase subunit HisH</fullName>
    </alternativeName>
    <alternativeName>
        <fullName evidence="10">ImGP synthase subunit HisH</fullName>
        <shortName evidence="10">IGPS subunit HisH</shortName>
    </alternativeName>
</protein>
<evidence type="ECO:0000256" key="7">
    <source>
        <dbReference type="ARBA" id="ARBA00023239"/>
    </source>
</evidence>
<feature type="active site" evidence="10 11">
    <location>
        <position position="178"/>
    </location>
</feature>
<keyword evidence="4 10" id="KW-0378">Hydrolase</keyword>
<dbReference type="GO" id="GO:0004359">
    <property type="term" value="F:glutaminase activity"/>
    <property type="evidence" value="ECO:0007669"/>
    <property type="project" value="UniProtKB-EC"/>
</dbReference>
<comment type="subcellular location">
    <subcellularLocation>
        <location evidence="10">Cytoplasm</location>
    </subcellularLocation>
</comment>
<organism evidence="13 14">
    <name type="scientific">Candidatus Acidianus copahuensis</name>
    <dbReference type="NCBI Taxonomy" id="1160895"/>
    <lineage>
        <taxon>Archaea</taxon>
        <taxon>Thermoproteota</taxon>
        <taxon>Thermoprotei</taxon>
        <taxon>Sulfolobales</taxon>
        <taxon>Sulfolobaceae</taxon>
        <taxon>Acidianus</taxon>
    </lineage>
</organism>
<comment type="function">
    <text evidence="10">IGPS catalyzes the conversion of PRFAR and glutamine to IGP, AICAR and glutamate. The HisH subunit catalyzes the hydrolysis of glutamine to glutamate and ammonia as part of the synthesis of IGP and AICAR. The resulting ammonia molecule is channeled to the active site of HisF.</text>
</comment>
<dbReference type="EC" id="4.3.2.10" evidence="10"/>
<dbReference type="InterPro" id="IPR010139">
    <property type="entry name" value="Imidazole-glycPsynth_HisH"/>
</dbReference>
<accession>A0A031LRN5</accession>
<dbReference type="PIRSF" id="PIRSF000495">
    <property type="entry name" value="Amidotransf_hisH"/>
    <property type="match status" value="1"/>
</dbReference>
<dbReference type="HAMAP" id="MF_00278">
    <property type="entry name" value="HisH"/>
    <property type="match status" value="1"/>
</dbReference>
<dbReference type="PROSITE" id="PS51273">
    <property type="entry name" value="GATASE_TYPE_1"/>
    <property type="match status" value="1"/>
</dbReference>
<evidence type="ECO:0000313" key="13">
    <source>
        <dbReference type="EMBL" id="EZQ11032.1"/>
    </source>
</evidence>
<keyword evidence="14" id="KW-1185">Reference proteome</keyword>
<dbReference type="PANTHER" id="PTHR42701">
    <property type="entry name" value="IMIDAZOLE GLYCEROL PHOSPHATE SYNTHASE SUBUNIT HISH"/>
    <property type="match status" value="1"/>
</dbReference>
<comment type="catalytic activity">
    <reaction evidence="9 10">
        <text>L-glutamine + H2O = L-glutamate + NH4(+)</text>
        <dbReference type="Rhea" id="RHEA:15889"/>
        <dbReference type="ChEBI" id="CHEBI:15377"/>
        <dbReference type="ChEBI" id="CHEBI:28938"/>
        <dbReference type="ChEBI" id="CHEBI:29985"/>
        <dbReference type="ChEBI" id="CHEBI:58359"/>
        <dbReference type="EC" id="3.5.1.2"/>
    </reaction>
</comment>
<dbReference type="SUPFAM" id="SSF52317">
    <property type="entry name" value="Class I glutamine amidotransferase-like"/>
    <property type="match status" value="1"/>
</dbReference>
<comment type="pathway">
    <text evidence="1 10">Amino-acid biosynthesis; L-histidine biosynthesis; L-histidine from 5-phospho-alpha-D-ribose 1-diphosphate: step 5/9.</text>
</comment>
<evidence type="ECO:0000259" key="12">
    <source>
        <dbReference type="Pfam" id="PF00117"/>
    </source>
</evidence>